<dbReference type="RefSeq" id="WP_088352933.1">
    <property type="nucleotide sequence ID" value="NZ_CP061813.1"/>
</dbReference>
<gene>
    <name evidence="2" type="ORF">H9I45_04825</name>
</gene>
<proteinExistence type="predicted"/>
<protein>
    <submittedName>
        <fullName evidence="2">YceI family protein</fullName>
    </submittedName>
</protein>
<dbReference type="EMBL" id="CP061813">
    <property type="protein sequence ID" value="QOD61774.1"/>
    <property type="molecule type" value="Genomic_DNA"/>
</dbReference>
<name>A0A7L8AIK3_9FLAO</name>
<dbReference type="InterPro" id="IPR007372">
    <property type="entry name" value="Lipid/polyisoprenoid-bd_YceI"/>
</dbReference>
<dbReference type="Gene3D" id="2.40.128.110">
    <property type="entry name" value="Lipid/polyisoprenoid-binding, YceI-like"/>
    <property type="match status" value="1"/>
</dbReference>
<dbReference type="SUPFAM" id="SSF101874">
    <property type="entry name" value="YceI-like"/>
    <property type="match status" value="1"/>
</dbReference>
<dbReference type="KEGG" id="phal:H9I45_04825"/>
<reference evidence="2 3" key="1">
    <citation type="journal article" date="2016" name="Int. J. Syst. Evol. Microbiol.">
        <title>Polaribacter haliotis sp. nov., isolated from the gut of abalone Haliotis discus hannai.</title>
        <authorList>
            <person name="Kim Y.O."/>
            <person name="Park I.S."/>
            <person name="Park S."/>
            <person name="Nam B.H."/>
            <person name="Park J.M."/>
            <person name="Kim D.G."/>
            <person name="Yoon J.H."/>
        </authorList>
    </citation>
    <scope>NUCLEOTIDE SEQUENCE [LARGE SCALE GENOMIC DNA]</scope>
    <source>
        <strain evidence="2 3">KCTC 52418</strain>
    </source>
</reference>
<dbReference type="AlphaFoldDB" id="A0A7L8AIK3"/>
<dbReference type="SMART" id="SM00867">
    <property type="entry name" value="YceI"/>
    <property type="match status" value="1"/>
</dbReference>
<dbReference type="OrthoDB" id="116832at2"/>
<feature type="domain" description="Lipid/polyisoprenoid-binding YceI-like" evidence="1">
    <location>
        <begin position="22"/>
        <end position="178"/>
    </location>
</feature>
<organism evidence="2 3">
    <name type="scientific">Polaribacter haliotis</name>
    <dbReference type="NCBI Taxonomy" id="1888915"/>
    <lineage>
        <taxon>Bacteria</taxon>
        <taxon>Pseudomonadati</taxon>
        <taxon>Bacteroidota</taxon>
        <taxon>Flavobacteriia</taxon>
        <taxon>Flavobacteriales</taxon>
        <taxon>Flavobacteriaceae</taxon>
    </lineage>
</organism>
<dbReference type="InterPro" id="IPR036761">
    <property type="entry name" value="TTHA0802/YceI-like_sf"/>
</dbReference>
<dbReference type="Pfam" id="PF04264">
    <property type="entry name" value="YceI"/>
    <property type="match status" value="1"/>
</dbReference>
<dbReference type="PANTHER" id="PTHR34406:SF1">
    <property type="entry name" value="PROTEIN YCEI"/>
    <property type="match status" value="1"/>
</dbReference>
<evidence type="ECO:0000259" key="1">
    <source>
        <dbReference type="SMART" id="SM00867"/>
    </source>
</evidence>
<keyword evidence="3" id="KW-1185">Reference proteome</keyword>
<evidence type="ECO:0000313" key="3">
    <source>
        <dbReference type="Proteomes" id="UP000516764"/>
    </source>
</evidence>
<accession>A0A7L8AIK3</accession>
<dbReference type="PANTHER" id="PTHR34406">
    <property type="entry name" value="PROTEIN YCEI"/>
    <property type="match status" value="1"/>
</dbReference>
<dbReference type="Proteomes" id="UP000516764">
    <property type="component" value="Chromosome"/>
</dbReference>
<evidence type="ECO:0000313" key="2">
    <source>
        <dbReference type="EMBL" id="QOD61774.1"/>
    </source>
</evidence>
<sequence length="180" mass="20705">MQKNILILIVFFISFSFFSQDKYYTKSGEITFESSVPSFEEVKAENTKVTAILKNNGEIAVLALTKGFRFKISLMEEHFNENYIESDKFPKAKFTGEIINFDANSINIDNNYQIKGNITLHGIEHEVIIKANIKKSANVITLVSNFKLKPEDFNIKIPNIVRKKIAQEVDVYLNFQLLKK</sequence>